<evidence type="ECO:0000313" key="3">
    <source>
        <dbReference type="Proteomes" id="UP000323000"/>
    </source>
</evidence>
<proteinExistence type="predicted"/>
<protein>
    <recommendedName>
        <fullName evidence="1">MULE transposase domain-containing protein</fullName>
    </recommendedName>
</protein>
<evidence type="ECO:0000259" key="1">
    <source>
        <dbReference type="Pfam" id="PF10551"/>
    </source>
</evidence>
<name>A0A5C7GTK8_9ROSI</name>
<gene>
    <name evidence="2" type="ORF">EZV62_027209</name>
</gene>
<dbReference type="PANTHER" id="PTHR31973:SF187">
    <property type="entry name" value="MUTATOR TRANSPOSASE MUDRA PROTEIN"/>
    <property type="match status" value="1"/>
</dbReference>
<dbReference type="OrthoDB" id="1918246at2759"/>
<dbReference type="InterPro" id="IPR018289">
    <property type="entry name" value="MULE_transposase_dom"/>
</dbReference>
<dbReference type="EMBL" id="VAHF01000013">
    <property type="protein sequence ID" value="TXG47915.1"/>
    <property type="molecule type" value="Genomic_DNA"/>
</dbReference>
<reference evidence="3" key="1">
    <citation type="journal article" date="2019" name="Gigascience">
        <title>De novo genome assembly of the endangered Acer yangbiense, a plant species with extremely small populations endemic to Yunnan Province, China.</title>
        <authorList>
            <person name="Yang J."/>
            <person name="Wariss H.M."/>
            <person name="Tao L."/>
            <person name="Zhang R."/>
            <person name="Yun Q."/>
            <person name="Hollingsworth P."/>
            <person name="Dao Z."/>
            <person name="Luo G."/>
            <person name="Guo H."/>
            <person name="Ma Y."/>
            <person name="Sun W."/>
        </authorList>
    </citation>
    <scope>NUCLEOTIDE SEQUENCE [LARGE SCALE GENOMIC DNA]</scope>
    <source>
        <strain evidence="3">cv. Malutang</strain>
    </source>
</reference>
<dbReference type="AlphaFoldDB" id="A0A5C7GTK8"/>
<keyword evidence="3" id="KW-1185">Reference proteome</keyword>
<dbReference type="PANTHER" id="PTHR31973">
    <property type="entry name" value="POLYPROTEIN, PUTATIVE-RELATED"/>
    <property type="match status" value="1"/>
</dbReference>
<dbReference type="Pfam" id="PF10551">
    <property type="entry name" value="MULE"/>
    <property type="match status" value="1"/>
</dbReference>
<accession>A0A5C7GTK8</accession>
<evidence type="ECO:0000313" key="2">
    <source>
        <dbReference type="EMBL" id="TXG47915.1"/>
    </source>
</evidence>
<feature type="domain" description="MULE transposase" evidence="1">
    <location>
        <begin position="319"/>
        <end position="374"/>
    </location>
</feature>
<organism evidence="2 3">
    <name type="scientific">Acer yangbiense</name>
    <dbReference type="NCBI Taxonomy" id="1000413"/>
    <lineage>
        <taxon>Eukaryota</taxon>
        <taxon>Viridiplantae</taxon>
        <taxon>Streptophyta</taxon>
        <taxon>Embryophyta</taxon>
        <taxon>Tracheophyta</taxon>
        <taxon>Spermatophyta</taxon>
        <taxon>Magnoliopsida</taxon>
        <taxon>eudicotyledons</taxon>
        <taxon>Gunneridae</taxon>
        <taxon>Pentapetalae</taxon>
        <taxon>rosids</taxon>
        <taxon>malvids</taxon>
        <taxon>Sapindales</taxon>
        <taxon>Sapindaceae</taxon>
        <taxon>Hippocastanoideae</taxon>
        <taxon>Acereae</taxon>
        <taxon>Acer</taxon>
    </lineage>
</organism>
<sequence length="396" mass="45534">MLGFDYVDRVVDVDLIEPGDCSVISLINDTKKADQVKENKTDQVEENKANQVEEDNVVLIEQNSEEDNDVHFPEENKVDQVQEDNVVLVEQNNEEENVGGDAVNDGSDNCSVDNEYEVGEESEDDSDVSLVYEYDDEDYGNKDHCEPDGDETAVVILGNAKFTREVFKRYAIQVGFTLKKIKNDRNLKGGHSMCPRVAENKEVTSRWVASVLGNVIRLNPNGKAKSLKNELQERFAMKVDTQTIYRAKKIVLENLKSHHVEAYAKLRKYGNAIRSYNPGTDVLVAMNPDVELDNPTFLRFYLSFKACQLGFLNGYRSLIESWIWFLRQLRDSLGWDDSRRICFISDRQKGLLKALAKEWPNAYTWYCFRHIVANFMATFKNHKINWKLWQMARAAN</sequence>
<comment type="caution">
    <text evidence="2">The sequence shown here is derived from an EMBL/GenBank/DDBJ whole genome shotgun (WGS) entry which is preliminary data.</text>
</comment>
<dbReference type="Proteomes" id="UP000323000">
    <property type="component" value="Chromosome 13"/>
</dbReference>